<organism evidence="7 8">
    <name type="scientific">Apiospora kogelbergensis</name>
    <dbReference type="NCBI Taxonomy" id="1337665"/>
    <lineage>
        <taxon>Eukaryota</taxon>
        <taxon>Fungi</taxon>
        <taxon>Dikarya</taxon>
        <taxon>Ascomycota</taxon>
        <taxon>Pezizomycotina</taxon>
        <taxon>Sordariomycetes</taxon>
        <taxon>Xylariomycetidae</taxon>
        <taxon>Amphisphaeriales</taxon>
        <taxon>Apiosporaceae</taxon>
        <taxon>Apiospora</taxon>
    </lineage>
</organism>
<keyword evidence="8" id="KW-1185">Reference proteome</keyword>
<comment type="caution">
    <text evidence="7">The sequence shown here is derived from an EMBL/GenBank/DDBJ whole genome shotgun (WGS) entry which is preliminary data.</text>
</comment>
<evidence type="ECO:0000256" key="3">
    <source>
        <dbReference type="ARBA" id="ARBA00022691"/>
    </source>
</evidence>
<dbReference type="Gene3D" id="3.40.50.1820">
    <property type="entry name" value="alpha/beta hydrolase"/>
    <property type="match status" value="1"/>
</dbReference>
<dbReference type="NCBIfam" id="TIGR03439">
    <property type="entry name" value="methyl_EasF"/>
    <property type="match status" value="1"/>
</dbReference>
<dbReference type="AlphaFoldDB" id="A0AAW0REM3"/>
<dbReference type="Pfam" id="PF10017">
    <property type="entry name" value="Methyltransf_33"/>
    <property type="match status" value="1"/>
</dbReference>
<dbReference type="PANTHER" id="PTHR43397">
    <property type="entry name" value="ERGOTHIONEINE BIOSYNTHESIS PROTEIN 1"/>
    <property type="match status" value="1"/>
</dbReference>
<evidence type="ECO:0000256" key="2">
    <source>
        <dbReference type="ARBA" id="ARBA00022679"/>
    </source>
</evidence>
<name>A0AAW0REM3_9PEZI</name>
<keyword evidence="4" id="KW-0732">Signal</keyword>
<dbReference type="Proteomes" id="UP001392437">
    <property type="component" value="Unassembled WGS sequence"/>
</dbReference>
<keyword evidence="2" id="KW-0808">Transferase</keyword>
<dbReference type="InterPro" id="IPR017805">
    <property type="entry name" value="SAM_MeTrfase_EasF-type_put"/>
</dbReference>
<dbReference type="GO" id="GO:0008168">
    <property type="term" value="F:methyltransferase activity"/>
    <property type="evidence" value="ECO:0007669"/>
    <property type="project" value="UniProtKB-KW"/>
</dbReference>
<dbReference type="SUPFAM" id="SSF53474">
    <property type="entry name" value="alpha/beta-Hydrolases"/>
    <property type="match status" value="1"/>
</dbReference>
<keyword evidence="1" id="KW-0489">Methyltransferase</keyword>
<gene>
    <name evidence="7" type="ORF">PG999_001431</name>
</gene>
<dbReference type="InterPro" id="IPR029063">
    <property type="entry name" value="SAM-dependent_MTases_sf"/>
</dbReference>
<dbReference type="GO" id="GO:0032259">
    <property type="term" value="P:methylation"/>
    <property type="evidence" value="ECO:0007669"/>
    <property type="project" value="UniProtKB-KW"/>
</dbReference>
<dbReference type="Pfam" id="PF00561">
    <property type="entry name" value="Abhydrolase_1"/>
    <property type="match status" value="1"/>
</dbReference>
<protein>
    <submittedName>
        <fullName evidence="7">Uncharacterized protein</fullName>
    </submittedName>
</protein>
<dbReference type="EMBL" id="JAQQWP010000001">
    <property type="protein sequence ID" value="KAK8133258.1"/>
    <property type="molecule type" value="Genomic_DNA"/>
</dbReference>
<dbReference type="Gene3D" id="3.40.50.150">
    <property type="entry name" value="Vaccinia Virus protein VP39"/>
    <property type="match status" value="1"/>
</dbReference>
<feature type="domain" description="AB hydrolase-1" evidence="5">
    <location>
        <begin position="70"/>
        <end position="225"/>
    </location>
</feature>
<accession>A0AAW0REM3</accession>
<reference evidence="7 8" key="1">
    <citation type="submission" date="2023-01" db="EMBL/GenBank/DDBJ databases">
        <title>Analysis of 21 Apiospora genomes using comparative genomics revels a genus with tremendous synthesis potential of carbohydrate active enzymes and secondary metabolites.</title>
        <authorList>
            <person name="Sorensen T."/>
        </authorList>
    </citation>
    <scope>NUCLEOTIDE SEQUENCE [LARGE SCALE GENOMIC DNA]</scope>
    <source>
        <strain evidence="7 8">CBS 117206</strain>
    </source>
</reference>
<evidence type="ECO:0000259" key="6">
    <source>
        <dbReference type="Pfam" id="PF10017"/>
    </source>
</evidence>
<dbReference type="InterPro" id="IPR051128">
    <property type="entry name" value="EgtD_Methyltrsf_superfamily"/>
</dbReference>
<evidence type="ECO:0000313" key="8">
    <source>
        <dbReference type="Proteomes" id="UP001392437"/>
    </source>
</evidence>
<evidence type="ECO:0000256" key="1">
    <source>
        <dbReference type="ARBA" id="ARBA00022603"/>
    </source>
</evidence>
<evidence type="ECO:0000259" key="5">
    <source>
        <dbReference type="Pfam" id="PF00561"/>
    </source>
</evidence>
<evidence type="ECO:0000313" key="7">
    <source>
        <dbReference type="EMBL" id="KAK8133258.1"/>
    </source>
</evidence>
<sequence>MNVIAITLVLLADFTYGAECRNSSSTVHDFDAIKPSTELTWTPCYNDFNCGPGGSSIDLLQSYKDKFGSLFGDTYNFVAFEPRGVGRSSPQLDCFRNNTEARTAFNRAHYTGATNVSSASLEEQYYSAAIYGEWCDAAVKTDSPFGYYVTTPAVARDLLSFVEADAKLAGRAAPSDAKLWGFGESYGTVIGTTFASMFPDRVGRLVLESVMDADEYYANDWRSNFVNSDEAVAQLPLLCHAAGPDRCSLWGPTPENITARMDGVIENIKSHPIPVSGVDGQTLPGLATYSDLKYFLTDKIYEPLRTFPIMADVFVQLEKGNASALIGQSEKMYLGAGTDGGVVIRCADSYRTNKLTTIEEWKHYIQDAVSSSRSGHWNWKTPIFPDPIHKQHPRSSCACGKCSKDVLPVPWIGGAPAGSRWSLYVPNPLAIESSPEGVGTEKDALIDISVQDSPREERQLDIIDIRDGQQSLNLSSAIRLGLQNRNEQGHRTLPSLLLWDEQGLRAFEEVTYTPGYYLTNTEIALLETHSHELAQKIEPGTILLELGSGCLRKTGILLRALEALGKRADYYALDLDRNELARALGQLLDAGRFQHVRCHGLHGTYDDGQRWIARPGNAGKPKCVLSLGSTLGSFAPPEVAAFLKTWAETLKTTPGPGGGGESAGTSSRVILGLDGCRDADWVFAAYNDPSGVNRRFILNALDAANSHLGYEAFNARDWTVEGEWDAIQGRHVQYLVPLVNVGIGFVQEQQQQQQPPQSITIFVKAGEKVELASSYKFDDEAKEQLWEGSGLVVVSKYMSPNRTYGVFSASTATVPRI</sequence>
<dbReference type="InterPro" id="IPR019257">
    <property type="entry name" value="MeTrfase_dom"/>
</dbReference>
<dbReference type="PANTHER" id="PTHR43397:SF2">
    <property type="entry name" value="HISTIDINE-SPECIFIC METHYLTRANSFERASE SAM-DEPENDENT DOMAIN-CONTAINING PROTEIN"/>
    <property type="match status" value="1"/>
</dbReference>
<dbReference type="InterPro" id="IPR000073">
    <property type="entry name" value="AB_hydrolase_1"/>
</dbReference>
<feature type="domain" description="Histidine-specific methyltransferase SAM-dependent" evidence="6">
    <location>
        <begin position="476"/>
        <end position="809"/>
    </location>
</feature>
<feature type="signal peptide" evidence="4">
    <location>
        <begin position="1"/>
        <end position="20"/>
    </location>
</feature>
<evidence type="ECO:0000256" key="4">
    <source>
        <dbReference type="SAM" id="SignalP"/>
    </source>
</evidence>
<proteinExistence type="predicted"/>
<dbReference type="InterPro" id="IPR029058">
    <property type="entry name" value="AB_hydrolase_fold"/>
</dbReference>
<keyword evidence="3" id="KW-0949">S-adenosyl-L-methionine</keyword>
<feature type="chain" id="PRO_5043777085" evidence="4">
    <location>
        <begin position="21"/>
        <end position="817"/>
    </location>
</feature>